<dbReference type="InterPro" id="IPR011705">
    <property type="entry name" value="BACK"/>
</dbReference>
<dbReference type="PRINTS" id="PR00501">
    <property type="entry name" value="KELCHREPEAT"/>
</dbReference>
<reference evidence="4" key="1">
    <citation type="submission" date="2022-01" db="EMBL/GenBank/DDBJ databases">
        <authorList>
            <person name="Braso-Vives M."/>
        </authorList>
    </citation>
    <scope>NUCLEOTIDE SEQUENCE</scope>
</reference>
<dbReference type="Gene3D" id="3.30.710.10">
    <property type="entry name" value="Potassium Channel Kv1.1, Chain A"/>
    <property type="match status" value="1"/>
</dbReference>
<dbReference type="SMART" id="SM00225">
    <property type="entry name" value="BTB"/>
    <property type="match status" value="1"/>
</dbReference>
<dbReference type="PANTHER" id="PTHR24412">
    <property type="entry name" value="KELCH PROTEIN"/>
    <property type="match status" value="1"/>
</dbReference>
<dbReference type="InterPro" id="IPR000210">
    <property type="entry name" value="BTB/POZ_dom"/>
</dbReference>
<keyword evidence="5" id="KW-1185">Reference proteome</keyword>
<dbReference type="SMART" id="SM00875">
    <property type="entry name" value="BACK"/>
    <property type="match status" value="1"/>
</dbReference>
<evidence type="ECO:0000313" key="5">
    <source>
        <dbReference type="Proteomes" id="UP000838412"/>
    </source>
</evidence>
<proteinExistence type="predicted"/>
<sequence length="611" mass="68353">MNHHRAAKKSCQLSMKHSPDADVLHVSAKNHARRVLIGLNHQRLEGQLCDVVLTVSGRSIPAHRGVLAEQSEYFRAMFSSGMLETTQLHVEVGALEPSAVDQLINFMYTGELTVTPDNVQDLLAAADMLQLIEVKKCCIELLLRVINISNCLGMKCLGERYMCSSLVNTALQVIKSRFAAVAGGEEFLQLSTAHLTQILSFEDLELGLNGEDMVLLSVLKWLDHSPDSRVKELRPVLQCVRLNQVSKEALQNAVDNSSLQQSLDCVNYLRRVQEGTMPGSDQPAIHAQARVPTKYLYVLGGHSQSRTMGRNPIPKCERFNLKTQEWSDIRDLPPSMSCPHHIIAQHAFVVDNNLYVLNILKTEHPSQATHYSKITYHMWKYSALQDKWISMNTDFQLPCLPQEFQGATVIHSQPDNIVYLISSHTFLALDLNQDSCQRLPDFLEPKIYHGGAMLKGKLYVAGGMHTGSCCGVLGRIEVFSSVHCYDLVEKKWTERTGMLDRRAGMGFAELGGKLYAVGGYQHIRRLDTAEVYSPESNSWTYIASLHRSRTYCPLLTWNGNLYVVGGKSLTRKDGGARITLSCAEMYHPQTDCWSSIPSMKLPRCMMAAAVM</sequence>
<evidence type="ECO:0000259" key="3">
    <source>
        <dbReference type="PROSITE" id="PS50097"/>
    </source>
</evidence>
<dbReference type="AlphaFoldDB" id="A0A8K0EE84"/>
<keyword evidence="1" id="KW-0880">Kelch repeat</keyword>
<dbReference type="PIRSF" id="PIRSF037037">
    <property type="entry name" value="Kelch-like_protein_gigaxonin"/>
    <property type="match status" value="1"/>
</dbReference>
<protein>
    <submittedName>
        <fullName evidence="4">KLHL17 protein</fullName>
    </submittedName>
</protein>
<dbReference type="InterPro" id="IPR017096">
    <property type="entry name" value="BTB-kelch_protein"/>
</dbReference>
<dbReference type="Proteomes" id="UP000838412">
    <property type="component" value="Chromosome 16"/>
</dbReference>
<dbReference type="Pfam" id="PF07707">
    <property type="entry name" value="BACK"/>
    <property type="match status" value="1"/>
</dbReference>
<dbReference type="SUPFAM" id="SSF117281">
    <property type="entry name" value="Kelch motif"/>
    <property type="match status" value="2"/>
</dbReference>
<name>A0A8K0EE84_BRALA</name>
<gene>
    <name evidence="4" type="primary">KLHL17</name>
    <name evidence="4" type="ORF">BLAG_LOCUS9748</name>
</gene>
<dbReference type="Gene3D" id="2.120.10.80">
    <property type="entry name" value="Kelch-type beta propeller"/>
    <property type="match status" value="2"/>
</dbReference>
<dbReference type="InterPro" id="IPR006652">
    <property type="entry name" value="Kelch_1"/>
</dbReference>
<evidence type="ECO:0000256" key="2">
    <source>
        <dbReference type="ARBA" id="ARBA00022737"/>
    </source>
</evidence>
<feature type="domain" description="BTB" evidence="3">
    <location>
        <begin position="49"/>
        <end position="116"/>
    </location>
</feature>
<dbReference type="PANTHER" id="PTHR24412:SF272">
    <property type="entry name" value="KELCH-LIKE PROTEIN DIABLO"/>
    <property type="match status" value="1"/>
</dbReference>
<dbReference type="SMART" id="SM00612">
    <property type="entry name" value="Kelch"/>
    <property type="match status" value="4"/>
</dbReference>
<dbReference type="SUPFAM" id="SSF54695">
    <property type="entry name" value="POZ domain"/>
    <property type="match status" value="1"/>
</dbReference>
<dbReference type="OrthoDB" id="6482909at2759"/>
<dbReference type="PROSITE" id="PS50097">
    <property type="entry name" value="BTB"/>
    <property type="match status" value="1"/>
</dbReference>
<dbReference type="EMBL" id="OV696701">
    <property type="protein sequence ID" value="CAH1248406.1"/>
    <property type="molecule type" value="Genomic_DNA"/>
</dbReference>
<dbReference type="Gene3D" id="1.25.40.420">
    <property type="match status" value="1"/>
</dbReference>
<dbReference type="Pfam" id="PF00651">
    <property type="entry name" value="BTB"/>
    <property type="match status" value="1"/>
</dbReference>
<keyword evidence="2" id="KW-0677">Repeat</keyword>
<evidence type="ECO:0000256" key="1">
    <source>
        <dbReference type="ARBA" id="ARBA00022441"/>
    </source>
</evidence>
<organism evidence="4 5">
    <name type="scientific">Branchiostoma lanceolatum</name>
    <name type="common">Common lancelet</name>
    <name type="synonym">Amphioxus lanceolatum</name>
    <dbReference type="NCBI Taxonomy" id="7740"/>
    <lineage>
        <taxon>Eukaryota</taxon>
        <taxon>Metazoa</taxon>
        <taxon>Chordata</taxon>
        <taxon>Cephalochordata</taxon>
        <taxon>Leptocardii</taxon>
        <taxon>Amphioxiformes</taxon>
        <taxon>Branchiostomatidae</taxon>
        <taxon>Branchiostoma</taxon>
    </lineage>
</organism>
<dbReference type="InterPro" id="IPR015915">
    <property type="entry name" value="Kelch-typ_b-propeller"/>
</dbReference>
<accession>A0A8K0EE84</accession>
<evidence type="ECO:0000313" key="4">
    <source>
        <dbReference type="EMBL" id="CAH1248406.1"/>
    </source>
</evidence>
<dbReference type="InterPro" id="IPR011333">
    <property type="entry name" value="SKP1/BTB/POZ_sf"/>
</dbReference>
<dbReference type="Pfam" id="PF01344">
    <property type="entry name" value="Kelch_1"/>
    <property type="match status" value="3"/>
</dbReference>